<keyword evidence="2" id="KW-1133">Transmembrane helix</keyword>
<evidence type="ECO:0000313" key="3">
    <source>
        <dbReference type="EMBL" id="XBH18831.1"/>
    </source>
</evidence>
<feature type="compositionally biased region" description="Pro residues" evidence="1">
    <location>
        <begin position="69"/>
        <end position="91"/>
    </location>
</feature>
<gene>
    <name evidence="3" type="ORF">P8935_05825</name>
</gene>
<dbReference type="RefSeq" id="WP_348264049.1">
    <property type="nucleotide sequence ID" value="NZ_CP121196.1"/>
</dbReference>
<feature type="region of interest" description="Disordered" evidence="1">
    <location>
        <begin position="54"/>
        <end position="113"/>
    </location>
</feature>
<dbReference type="EMBL" id="CP121196">
    <property type="protein sequence ID" value="XBH18831.1"/>
    <property type="molecule type" value="Genomic_DNA"/>
</dbReference>
<dbReference type="AlphaFoldDB" id="A0AAU7DND9"/>
<evidence type="ECO:0008006" key="4">
    <source>
        <dbReference type="Google" id="ProtNLM"/>
    </source>
</evidence>
<evidence type="ECO:0000256" key="2">
    <source>
        <dbReference type="SAM" id="Phobius"/>
    </source>
</evidence>
<protein>
    <recommendedName>
        <fullName evidence="4">PilZ domain-containing protein</fullName>
    </recommendedName>
</protein>
<evidence type="ECO:0000256" key="1">
    <source>
        <dbReference type="SAM" id="MobiDB-lite"/>
    </source>
</evidence>
<reference evidence="3" key="1">
    <citation type="submission" date="2023-03" db="EMBL/GenBank/DDBJ databases">
        <title>Edaphobacter sp.</title>
        <authorList>
            <person name="Huber K.J."/>
            <person name="Papendorf J."/>
            <person name="Pilke C."/>
            <person name="Bunk B."/>
            <person name="Sproeer C."/>
            <person name="Pester M."/>
        </authorList>
    </citation>
    <scope>NUCLEOTIDE SEQUENCE</scope>
    <source>
        <strain evidence="3">DSM 110680</strain>
    </source>
</reference>
<keyword evidence="2" id="KW-0472">Membrane</keyword>
<feature type="compositionally biased region" description="Polar residues" evidence="1">
    <location>
        <begin position="92"/>
        <end position="102"/>
    </location>
</feature>
<keyword evidence="2" id="KW-0812">Transmembrane</keyword>
<name>A0AAU7DND9_9BACT</name>
<organism evidence="3">
    <name type="scientific">Telmatobacter sp. DSM 110680</name>
    <dbReference type="NCBI Taxonomy" id="3036704"/>
    <lineage>
        <taxon>Bacteria</taxon>
        <taxon>Pseudomonadati</taxon>
        <taxon>Acidobacteriota</taxon>
        <taxon>Terriglobia</taxon>
        <taxon>Terriglobales</taxon>
        <taxon>Acidobacteriaceae</taxon>
        <taxon>Telmatobacter</taxon>
    </lineage>
</organism>
<sequence length="225" mass="23325">MSGNTSNPRLGLSPRPKHLTPKTLFFVIAVPIAALIIWLAARPGTIKTATDFGHSVSHPSSLLTSGTKPKPPAGKPLLPPTVPAPRSPLPNVPNQQTANAAPTPSPQGAAPNTATTIVAPAPIPGSTPVAPVTAARPAYAPLSYNARHDKAFGGCSGQLILSSTGLQFNCPSDSHAGMQVAISEISAVDENGVRLASGKKLHFSIEGMSKPNAQAIFTDWFNRLR</sequence>
<accession>A0AAU7DND9</accession>
<feature type="transmembrane region" description="Helical" evidence="2">
    <location>
        <begin position="23"/>
        <end position="41"/>
    </location>
</feature>
<proteinExistence type="predicted"/>